<dbReference type="RefSeq" id="WP_187736155.1">
    <property type="nucleotide sequence ID" value="NZ_CP060790.1"/>
</dbReference>
<dbReference type="Pfam" id="PF03668">
    <property type="entry name" value="RapZ-like_N"/>
    <property type="match status" value="1"/>
</dbReference>
<dbReference type="NCBIfam" id="NF003828">
    <property type="entry name" value="PRK05416.1"/>
    <property type="match status" value="1"/>
</dbReference>
<dbReference type="InterPro" id="IPR027417">
    <property type="entry name" value="P-loop_NTPase"/>
</dbReference>
<proteinExistence type="inferred from homology"/>
<feature type="binding site" evidence="4">
    <location>
        <begin position="10"/>
        <end position="17"/>
    </location>
    <ligand>
        <name>ATP</name>
        <dbReference type="ChEBI" id="CHEBI:30616"/>
    </ligand>
</feature>
<feature type="domain" description="RapZ-like N-terminal" evidence="5">
    <location>
        <begin position="3"/>
        <end position="160"/>
    </location>
</feature>
<keyword evidence="2 4" id="KW-0067">ATP-binding</keyword>
<dbReference type="InterPro" id="IPR053930">
    <property type="entry name" value="RapZ-like_N"/>
</dbReference>
<dbReference type="EMBL" id="CP060790">
    <property type="protein sequence ID" value="QNP59170.1"/>
    <property type="molecule type" value="Genomic_DNA"/>
</dbReference>
<dbReference type="Pfam" id="PF22740">
    <property type="entry name" value="PapZ_C"/>
    <property type="match status" value="1"/>
</dbReference>
<dbReference type="PANTHER" id="PTHR30448:SF0">
    <property type="entry name" value="RNASE ADAPTER PROTEIN RAPZ"/>
    <property type="match status" value="1"/>
</dbReference>
<keyword evidence="8" id="KW-1185">Reference proteome</keyword>
<dbReference type="InterPro" id="IPR005337">
    <property type="entry name" value="RapZ-like"/>
</dbReference>
<feature type="binding site" evidence="4">
    <location>
        <begin position="59"/>
        <end position="62"/>
    </location>
    <ligand>
        <name>GTP</name>
        <dbReference type="ChEBI" id="CHEBI:37565"/>
    </ligand>
</feature>
<dbReference type="AlphaFoldDB" id="A0A7H0HF54"/>
<evidence type="ECO:0000256" key="1">
    <source>
        <dbReference type="ARBA" id="ARBA00022741"/>
    </source>
</evidence>
<dbReference type="PANTHER" id="PTHR30448">
    <property type="entry name" value="RNASE ADAPTER PROTEIN RAPZ"/>
    <property type="match status" value="1"/>
</dbReference>
<dbReference type="KEGG" id="amon:H9L24_20360"/>
<accession>A0A7H0HF54</accession>
<evidence type="ECO:0000259" key="5">
    <source>
        <dbReference type="Pfam" id="PF03668"/>
    </source>
</evidence>
<dbReference type="GO" id="GO:0005525">
    <property type="term" value="F:GTP binding"/>
    <property type="evidence" value="ECO:0007669"/>
    <property type="project" value="UniProtKB-UniRule"/>
</dbReference>
<evidence type="ECO:0000256" key="4">
    <source>
        <dbReference type="HAMAP-Rule" id="MF_00636"/>
    </source>
</evidence>
<dbReference type="GO" id="GO:0005524">
    <property type="term" value="F:ATP binding"/>
    <property type="evidence" value="ECO:0007669"/>
    <property type="project" value="UniProtKB-UniRule"/>
</dbReference>
<keyword evidence="3 4" id="KW-0342">GTP-binding</keyword>
<evidence type="ECO:0000313" key="8">
    <source>
        <dbReference type="Proteomes" id="UP000516057"/>
    </source>
</evidence>
<feature type="domain" description="RapZ C-terminal" evidence="6">
    <location>
        <begin position="167"/>
        <end position="284"/>
    </location>
</feature>
<gene>
    <name evidence="7" type="primary">rapZ</name>
    <name evidence="7" type="ORF">H9L24_20360</name>
</gene>
<sequence>MALEIVLLTGMSGSGKSVALHALEDTGYYCVDNLPPELLSSFVALEHKHHGNRVAIAMDVRSATGLPQLPQQLAQLRSQGVTVQSLFLDATTDTLVRRFSETRRRHPLTKDDLLAGRRALVQTIELERELLAGLREQAHVIDTSAIRASQLQSYIKSLVATPSGQLTLVFQSFAFKRGIPMDADYVFDVRMLPNPHYEPSLRDLTGQDPPVAEFLRQQPDVLRMQQHIAQFLDQWLDLLAQNHRSYVTVAVGCTGGQHRSVYLVERLCETFGQRWTTLRRHRELDGR</sequence>
<dbReference type="PIRSF" id="PIRSF005052">
    <property type="entry name" value="P-loopkin"/>
    <property type="match status" value="1"/>
</dbReference>
<name>A0A7H0HF54_9BURK</name>
<dbReference type="Proteomes" id="UP000516057">
    <property type="component" value="Chromosome"/>
</dbReference>
<evidence type="ECO:0000259" key="6">
    <source>
        <dbReference type="Pfam" id="PF22740"/>
    </source>
</evidence>
<dbReference type="InterPro" id="IPR053931">
    <property type="entry name" value="RapZ_C"/>
</dbReference>
<dbReference type="HAMAP" id="MF_00636">
    <property type="entry name" value="RapZ_like"/>
    <property type="match status" value="1"/>
</dbReference>
<keyword evidence="1 4" id="KW-0547">Nucleotide-binding</keyword>
<dbReference type="Gene3D" id="3.40.50.300">
    <property type="entry name" value="P-loop containing nucleotide triphosphate hydrolases"/>
    <property type="match status" value="1"/>
</dbReference>
<evidence type="ECO:0000313" key="7">
    <source>
        <dbReference type="EMBL" id="QNP59170.1"/>
    </source>
</evidence>
<evidence type="ECO:0000256" key="2">
    <source>
        <dbReference type="ARBA" id="ARBA00022840"/>
    </source>
</evidence>
<organism evidence="7 8">
    <name type="scientific">Paenacidovorax monticola</name>
    <dbReference type="NCBI Taxonomy" id="1926868"/>
    <lineage>
        <taxon>Bacteria</taxon>
        <taxon>Pseudomonadati</taxon>
        <taxon>Pseudomonadota</taxon>
        <taxon>Betaproteobacteria</taxon>
        <taxon>Burkholderiales</taxon>
        <taxon>Comamonadaceae</taxon>
        <taxon>Paenacidovorax</taxon>
    </lineage>
</organism>
<dbReference type="SUPFAM" id="SSF52540">
    <property type="entry name" value="P-loop containing nucleoside triphosphate hydrolases"/>
    <property type="match status" value="1"/>
</dbReference>
<reference evidence="7 8" key="1">
    <citation type="submission" date="2020-08" db="EMBL/GenBank/DDBJ databases">
        <title>Genome sequence of Acidovorax monticola KACC 19171T.</title>
        <authorList>
            <person name="Hyun D.-W."/>
            <person name="Bae J.-W."/>
        </authorList>
    </citation>
    <scope>NUCLEOTIDE SEQUENCE [LARGE SCALE GENOMIC DNA]</scope>
    <source>
        <strain evidence="7 8">KACC 19171</strain>
    </source>
</reference>
<protein>
    <submittedName>
        <fullName evidence="7">RNase adapter RapZ</fullName>
    </submittedName>
</protein>
<evidence type="ECO:0000256" key="3">
    <source>
        <dbReference type="ARBA" id="ARBA00023134"/>
    </source>
</evidence>